<evidence type="ECO:0000259" key="2">
    <source>
        <dbReference type="Pfam" id="PF14529"/>
    </source>
</evidence>
<dbReference type="GO" id="GO:0003824">
    <property type="term" value="F:catalytic activity"/>
    <property type="evidence" value="ECO:0007669"/>
    <property type="project" value="InterPro"/>
</dbReference>
<evidence type="ECO:0000313" key="4">
    <source>
        <dbReference type="Proteomes" id="UP000770661"/>
    </source>
</evidence>
<dbReference type="Pfam" id="PF14529">
    <property type="entry name" value="Exo_endo_phos_2"/>
    <property type="match status" value="1"/>
</dbReference>
<gene>
    <name evidence="3" type="ORF">GWK47_010475</name>
</gene>
<dbReference type="InterPro" id="IPR052560">
    <property type="entry name" value="RdDP_mobile_element"/>
</dbReference>
<proteinExistence type="predicted"/>
<reference evidence="3" key="1">
    <citation type="submission" date="2020-07" db="EMBL/GenBank/DDBJ databases">
        <title>The High-quality genome of the commercially important snow crab, Chionoecetes opilio.</title>
        <authorList>
            <person name="Jeong J.-H."/>
            <person name="Ryu S."/>
        </authorList>
    </citation>
    <scope>NUCLEOTIDE SEQUENCE</scope>
    <source>
        <strain evidence="3">MADBK_172401_WGS</strain>
        <tissue evidence="3">Digestive gland</tissue>
    </source>
</reference>
<dbReference type="SUPFAM" id="SSF56219">
    <property type="entry name" value="DNase I-like"/>
    <property type="match status" value="1"/>
</dbReference>
<dbReference type="InterPro" id="IPR036691">
    <property type="entry name" value="Endo/exonu/phosph_ase_sf"/>
</dbReference>
<dbReference type="Proteomes" id="UP000770661">
    <property type="component" value="Unassembled WGS sequence"/>
</dbReference>
<organism evidence="3 4">
    <name type="scientific">Chionoecetes opilio</name>
    <name type="common">Atlantic snow crab</name>
    <name type="synonym">Cancer opilio</name>
    <dbReference type="NCBI Taxonomy" id="41210"/>
    <lineage>
        <taxon>Eukaryota</taxon>
        <taxon>Metazoa</taxon>
        <taxon>Ecdysozoa</taxon>
        <taxon>Arthropoda</taxon>
        <taxon>Crustacea</taxon>
        <taxon>Multicrustacea</taxon>
        <taxon>Malacostraca</taxon>
        <taxon>Eumalacostraca</taxon>
        <taxon>Eucarida</taxon>
        <taxon>Decapoda</taxon>
        <taxon>Pleocyemata</taxon>
        <taxon>Brachyura</taxon>
        <taxon>Eubrachyura</taxon>
        <taxon>Majoidea</taxon>
        <taxon>Majidae</taxon>
        <taxon>Chionoecetes</taxon>
    </lineage>
</organism>
<dbReference type="PANTHER" id="PTHR36688">
    <property type="entry name" value="ENDO/EXONUCLEASE/PHOSPHATASE DOMAIN-CONTAINING PROTEIN"/>
    <property type="match status" value="1"/>
</dbReference>
<feature type="domain" description="Endonuclease/exonuclease/phosphatase" evidence="2">
    <location>
        <begin position="2"/>
        <end position="111"/>
    </location>
</feature>
<dbReference type="OrthoDB" id="6629025at2759"/>
<accession>A0A8J5CP34</accession>
<feature type="compositionally biased region" description="Polar residues" evidence="1">
    <location>
        <begin position="671"/>
        <end position="691"/>
    </location>
</feature>
<dbReference type="Gene3D" id="3.60.10.10">
    <property type="entry name" value="Endonuclease/exonuclease/phosphatase"/>
    <property type="match status" value="1"/>
</dbReference>
<dbReference type="EMBL" id="JACEEZ010019104">
    <property type="protein sequence ID" value="KAG0716086.1"/>
    <property type="molecule type" value="Genomic_DNA"/>
</dbReference>
<evidence type="ECO:0000256" key="1">
    <source>
        <dbReference type="SAM" id="MobiDB-lite"/>
    </source>
</evidence>
<protein>
    <recommendedName>
        <fullName evidence="2">Endonuclease/exonuclease/phosphatase domain-containing protein</fullName>
    </recommendedName>
</protein>
<feature type="region of interest" description="Disordered" evidence="1">
    <location>
        <begin position="670"/>
        <end position="691"/>
    </location>
</feature>
<name>A0A8J5CP34_CHIOP</name>
<dbReference type="PANTHER" id="PTHR36688:SF2">
    <property type="entry name" value="ENDONUCLEASE_EXONUCLEASE_PHOSPHATASE DOMAIN-CONTAINING PROTEIN"/>
    <property type="match status" value="1"/>
</dbReference>
<evidence type="ECO:0000313" key="3">
    <source>
        <dbReference type="EMBL" id="KAG0716086.1"/>
    </source>
</evidence>
<dbReference type="InterPro" id="IPR005135">
    <property type="entry name" value="Endo/exonuclease/phosphatase"/>
</dbReference>
<sequence length="691" mass="77725">MVVTTYTKPHTHILYADLNTLFNYNIPTYILADFNATHTAFHHTVNNPRGTQLLRISTQKHLRFLGPDFPTSFNHNGRGRPDLIFTNRQSLFLHHHISPGPVCGSDHIPVILHISSNPISIPSPPRHNYSKIDWDNFTTTIEETDLRYNFEGKTPETLDQQAERIQDTILDAANTHSPTVHHNTYRDFKPSHRTLRLITCYRHRYTHNQLRVQRVLLDLNILRRHILARLQEDHNEHWHNLIQRTELHRITTPSKFWARMRSLKGCQGCVLGSARGQDVVLSRRRRWRISKRVTLPGLLGTGTSKQRALSGRTRTLLGRDEDRYVRSLAEDVEGHLNANDRRPAYQALKKLCSKSPSRTSAIRAADGCLVSNMDGQMARWNEFSEQLFTVDPPIGQFHTTGLRAVDANPPIDETAASFDEVREAVAKLSGSKAAGVCKISAELLKAWGAAMIRWLHAVLTAVWQSGTILPDWKSGLVVPICHLLKHQRPQQSGFTPGKSTTDRFLVLRVLVERRREFRQGMLAAYVHLKKAFDSVHLIFAESLEILVMVLKALHEEAKPLGLEVSWLKTKVQVFGGYLDEAVQFVYACGEDIEILESFTYLNSRITPHPLAYLVSCSASASVATTPWPSDAALGGRHAVGAYLVDSGAEVSVVPPSADAYTCLTHNPFPHPQSSSSTGPNTFPHLQSSSYT</sequence>
<comment type="caution">
    <text evidence="3">The sequence shown here is derived from an EMBL/GenBank/DDBJ whole genome shotgun (WGS) entry which is preliminary data.</text>
</comment>
<dbReference type="AlphaFoldDB" id="A0A8J5CP34"/>
<keyword evidence="4" id="KW-1185">Reference proteome</keyword>